<feature type="domain" description="Putative exodeoxyribonuclease 8 PDDEXK-like" evidence="1">
    <location>
        <begin position="155"/>
        <end position="263"/>
    </location>
</feature>
<sequence length="281" mass="31491">MGLPVVTRENYYNPEINMAYMGSTQFKAFTKCEAATLAELRGEWVQPSTQALLVGGYIDAWFSGELPVYQAQHPELFKRDGTLKAEYLKAQEVIARMESDELYSMLMSGQKQVVRTGMIAGVPFKVKIDSLLDGDACRRIVEKFPKTQAALGFCDGAIVDQKAMKDIATAWSEEEHCRLPFVEAWGYDLQGAIYQAVEGNMLPFVLAVGTKEDSPDLAALYIADEDLTAKLHEVEDLAPRYQAIKEGRVQPVRCEHCAYCRATKHLDSIVNYKDLNADDWV</sequence>
<dbReference type="Gene3D" id="3.90.320.10">
    <property type="match status" value="2"/>
</dbReference>
<evidence type="ECO:0000313" key="2">
    <source>
        <dbReference type="EMBL" id="DAD85688.1"/>
    </source>
</evidence>
<name>A0A8S5MU68_9CAUD</name>
<organism evidence="2">
    <name type="scientific">Siphoviridae sp. ctP6113</name>
    <dbReference type="NCBI Taxonomy" id="2826318"/>
    <lineage>
        <taxon>Viruses</taxon>
        <taxon>Duplodnaviria</taxon>
        <taxon>Heunggongvirae</taxon>
        <taxon>Uroviricota</taxon>
        <taxon>Caudoviricetes</taxon>
    </lineage>
</organism>
<keyword evidence="2" id="KW-0269">Exonuclease</keyword>
<dbReference type="InterPro" id="IPR011604">
    <property type="entry name" value="PDDEXK-like_dom_sf"/>
</dbReference>
<protein>
    <submittedName>
        <fullName evidence="2">Exonuclease</fullName>
    </submittedName>
</protein>
<accession>A0A8S5MU68</accession>
<dbReference type="Pfam" id="PF12684">
    <property type="entry name" value="DUF3799"/>
    <property type="match status" value="2"/>
</dbReference>
<dbReference type="GO" id="GO:0004527">
    <property type="term" value="F:exonuclease activity"/>
    <property type="evidence" value="ECO:0007669"/>
    <property type="project" value="UniProtKB-KW"/>
</dbReference>
<evidence type="ECO:0000259" key="1">
    <source>
        <dbReference type="Pfam" id="PF12684"/>
    </source>
</evidence>
<dbReference type="InterPro" id="IPR024432">
    <property type="entry name" value="Put_RecE_PDDEXK-like_dom"/>
</dbReference>
<feature type="domain" description="Putative exodeoxyribonuclease 8 PDDEXK-like" evidence="1">
    <location>
        <begin position="23"/>
        <end position="133"/>
    </location>
</feature>
<keyword evidence="2" id="KW-0540">Nuclease</keyword>
<keyword evidence="2" id="KW-0378">Hydrolase</keyword>
<dbReference type="EMBL" id="BK014986">
    <property type="protein sequence ID" value="DAD85688.1"/>
    <property type="molecule type" value="Genomic_DNA"/>
</dbReference>
<reference evidence="2" key="1">
    <citation type="journal article" date="2021" name="Proc. Natl. Acad. Sci. U.S.A.">
        <title>A Catalog of Tens of Thousands of Viruses from Human Metagenomes Reveals Hidden Associations with Chronic Diseases.</title>
        <authorList>
            <person name="Tisza M.J."/>
            <person name="Buck C.B."/>
        </authorList>
    </citation>
    <scope>NUCLEOTIDE SEQUENCE</scope>
    <source>
        <strain evidence="2">CtP6113</strain>
    </source>
</reference>
<proteinExistence type="predicted"/>